<sequence>MKIRRIIIAIVVILLIASCISIPMFAQESADNVEKQQYVNHDFDDVEIVTEDTYVPVDTKVPKEMNDNAVLGSALEKEPQTYAVEAKAKDPEWKLENGNKNFYNGYGELMYHQGTQKVIDVSEHNGKIDWEKVKQSGIDGAILRVGYGNRMEDKYFKRNIEECNRLGIPYGIYLYSYAYDENFAYAEAEGTVEMLSKYHVNLSYPIFYDIEAFDSWNDGGVTRRHPTTVAEYEKVIGTYLDYMNKNGYAGKVHVYSYRSYANGVLNSPAIHSNLSWVAEYGPKLNFKNKHYAGEQGWQYTSSGSVNGIKGRVDLNCFSSKFYNKPVSENVPVAVSDALTRAGVRFSGGYLSGMQVGTNLDTLIKELSSVGSVTCFDKNGAIVNGGSITTGTTIDVTISLPEESSSVEAGETPTLAKTQTYTMMIVLKGDVDGDGRIRSIDYSLVKNDILNIRKLSSAFFLAGDVDGDGKIRSIDYSLIKNDILNIRKITQ</sequence>
<feature type="signal peptide" evidence="2">
    <location>
        <begin position="1"/>
        <end position="26"/>
    </location>
</feature>
<keyword evidence="5" id="KW-1185">Reference proteome</keyword>
<reference evidence="5" key="1">
    <citation type="submission" date="2019-05" db="EMBL/GenBank/DDBJ databases">
        <title>Complete genome sequencing of Absiella argi strain JCM 30884.</title>
        <authorList>
            <person name="Sakamoto M."/>
            <person name="Murakami T."/>
            <person name="Mori H."/>
        </authorList>
    </citation>
    <scope>NUCLEOTIDE SEQUENCE [LARGE SCALE GENOMIC DNA]</scope>
    <source>
        <strain evidence="5">JCM 30884</strain>
    </source>
</reference>
<dbReference type="PROSITE" id="PS51766">
    <property type="entry name" value="DOCKERIN"/>
    <property type="match status" value="1"/>
</dbReference>
<protein>
    <recommendedName>
        <fullName evidence="3">Dockerin domain-containing protein</fullName>
    </recommendedName>
</protein>
<dbReference type="EMBL" id="AP019695">
    <property type="protein sequence ID" value="BBK23561.1"/>
    <property type="molecule type" value="Genomic_DNA"/>
</dbReference>
<dbReference type="InterPro" id="IPR002053">
    <property type="entry name" value="Glyco_hydro_25"/>
</dbReference>
<dbReference type="Gene3D" id="1.10.1330.10">
    <property type="entry name" value="Dockerin domain"/>
    <property type="match status" value="1"/>
</dbReference>
<dbReference type="GO" id="GO:0009253">
    <property type="term" value="P:peptidoglycan catabolic process"/>
    <property type="evidence" value="ECO:0007669"/>
    <property type="project" value="InterPro"/>
</dbReference>
<evidence type="ECO:0000313" key="4">
    <source>
        <dbReference type="EMBL" id="BBK23561.1"/>
    </source>
</evidence>
<dbReference type="Gene3D" id="3.20.20.80">
    <property type="entry name" value="Glycosidases"/>
    <property type="match status" value="1"/>
</dbReference>
<dbReference type="SUPFAM" id="SSF51445">
    <property type="entry name" value="(Trans)glycosidases"/>
    <property type="match status" value="1"/>
</dbReference>
<dbReference type="Pfam" id="PF01183">
    <property type="entry name" value="Glyco_hydro_25"/>
    <property type="match status" value="1"/>
</dbReference>
<comment type="similarity">
    <text evidence="1">Belongs to the glycosyl hydrolase 25 family.</text>
</comment>
<dbReference type="PROSITE" id="PS51257">
    <property type="entry name" value="PROKAR_LIPOPROTEIN"/>
    <property type="match status" value="1"/>
</dbReference>
<dbReference type="PANTHER" id="PTHR34135:SF2">
    <property type="entry name" value="LYSOZYME"/>
    <property type="match status" value="1"/>
</dbReference>
<feature type="domain" description="Dockerin" evidence="3">
    <location>
        <begin position="423"/>
        <end position="490"/>
    </location>
</feature>
<dbReference type="CDD" id="cd14256">
    <property type="entry name" value="Dockerin_I"/>
    <property type="match status" value="1"/>
</dbReference>
<dbReference type="InterPro" id="IPR002105">
    <property type="entry name" value="Dockerin_1_rpt"/>
</dbReference>
<dbReference type="AlphaFoldDB" id="A0A6N4TLW3"/>
<dbReference type="GO" id="GO:0003796">
    <property type="term" value="F:lysozyme activity"/>
    <property type="evidence" value="ECO:0007669"/>
    <property type="project" value="InterPro"/>
</dbReference>
<gene>
    <name evidence="4" type="ORF">Aargi30884_24640</name>
</gene>
<accession>A0A6N4TLW3</accession>
<dbReference type="InterPro" id="IPR036439">
    <property type="entry name" value="Dockerin_dom_sf"/>
</dbReference>
<evidence type="ECO:0000313" key="5">
    <source>
        <dbReference type="Proteomes" id="UP000464754"/>
    </source>
</evidence>
<name>A0A6N4TLW3_9FIRM</name>
<dbReference type="RefSeq" id="WP_115715821.1">
    <property type="nucleotide sequence ID" value="NZ_AP019695.1"/>
</dbReference>
<dbReference type="SUPFAM" id="SSF63446">
    <property type="entry name" value="Type I dockerin domain"/>
    <property type="match status" value="1"/>
</dbReference>
<evidence type="ECO:0000256" key="1">
    <source>
        <dbReference type="ARBA" id="ARBA00010646"/>
    </source>
</evidence>
<evidence type="ECO:0000259" key="3">
    <source>
        <dbReference type="PROSITE" id="PS51766"/>
    </source>
</evidence>
<organism evidence="4 5">
    <name type="scientific">Amedibacterium intestinale</name>
    <dbReference type="NCBI Taxonomy" id="2583452"/>
    <lineage>
        <taxon>Bacteria</taxon>
        <taxon>Bacillati</taxon>
        <taxon>Bacillota</taxon>
        <taxon>Erysipelotrichia</taxon>
        <taxon>Erysipelotrichales</taxon>
        <taxon>Erysipelotrichaceae</taxon>
        <taxon>Amedibacterium</taxon>
    </lineage>
</organism>
<keyword evidence="2" id="KW-0732">Signal</keyword>
<dbReference type="InterPro" id="IPR016134">
    <property type="entry name" value="Dockerin_dom"/>
</dbReference>
<dbReference type="InterPro" id="IPR017853">
    <property type="entry name" value="GH"/>
</dbReference>
<proteinExistence type="inferred from homology"/>
<dbReference type="Proteomes" id="UP000464754">
    <property type="component" value="Chromosome"/>
</dbReference>
<dbReference type="CDD" id="cd06414">
    <property type="entry name" value="GH25_LytC-like"/>
    <property type="match status" value="1"/>
</dbReference>
<dbReference type="KEGG" id="aarg:Aargi30884_24640"/>
<dbReference type="Pfam" id="PF00404">
    <property type="entry name" value="Dockerin_1"/>
    <property type="match status" value="1"/>
</dbReference>
<dbReference type="GO" id="GO:0000272">
    <property type="term" value="P:polysaccharide catabolic process"/>
    <property type="evidence" value="ECO:0007669"/>
    <property type="project" value="InterPro"/>
</dbReference>
<feature type="chain" id="PRO_5026909034" description="Dockerin domain-containing protein" evidence="2">
    <location>
        <begin position="27"/>
        <end position="490"/>
    </location>
</feature>
<dbReference type="GO" id="GO:0016998">
    <property type="term" value="P:cell wall macromolecule catabolic process"/>
    <property type="evidence" value="ECO:0007669"/>
    <property type="project" value="InterPro"/>
</dbReference>
<dbReference type="PROSITE" id="PS51904">
    <property type="entry name" value="GLYCOSYL_HYDROL_F25_2"/>
    <property type="match status" value="1"/>
</dbReference>
<evidence type="ECO:0000256" key="2">
    <source>
        <dbReference type="SAM" id="SignalP"/>
    </source>
</evidence>
<dbReference type="PANTHER" id="PTHR34135">
    <property type="entry name" value="LYSOZYME"/>
    <property type="match status" value="1"/>
</dbReference>